<name>A0A845LDY3_HELGE</name>
<dbReference type="InterPro" id="IPR036116">
    <property type="entry name" value="FN3_sf"/>
</dbReference>
<protein>
    <recommendedName>
        <fullName evidence="1">Fibronectin type-III domain-containing protein</fullName>
    </recommendedName>
</protein>
<dbReference type="EMBL" id="WXEX01000006">
    <property type="protein sequence ID" value="MZP43140.1"/>
    <property type="molecule type" value="Genomic_DNA"/>
</dbReference>
<dbReference type="InterPro" id="IPR002909">
    <property type="entry name" value="IPT_dom"/>
</dbReference>
<dbReference type="PROSITE" id="PS50853">
    <property type="entry name" value="FN3"/>
    <property type="match status" value="1"/>
</dbReference>
<dbReference type="Pfam" id="PF00041">
    <property type="entry name" value="fn3"/>
    <property type="match status" value="1"/>
</dbReference>
<dbReference type="InterPro" id="IPR014756">
    <property type="entry name" value="Ig_E-set"/>
</dbReference>
<evidence type="ECO:0000313" key="2">
    <source>
        <dbReference type="EMBL" id="MZP43140.1"/>
    </source>
</evidence>
<dbReference type="InterPro" id="IPR003961">
    <property type="entry name" value="FN3_dom"/>
</dbReference>
<feature type="domain" description="Fibronectin type-III" evidence="1">
    <location>
        <begin position="1576"/>
        <end position="1673"/>
    </location>
</feature>
<dbReference type="Pfam" id="PF01833">
    <property type="entry name" value="TIG"/>
    <property type="match status" value="6"/>
</dbReference>
<dbReference type="PANTHER" id="PTHR22625">
    <property type="entry name" value="PLEXIN"/>
    <property type="match status" value="1"/>
</dbReference>
<dbReference type="RefSeq" id="WP_161261705.1">
    <property type="nucleotide sequence ID" value="NZ_JAFBDC010000005.1"/>
</dbReference>
<dbReference type="CDD" id="cd00102">
    <property type="entry name" value="IPT"/>
    <property type="match status" value="5"/>
</dbReference>
<dbReference type="SUPFAM" id="SSF81296">
    <property type="entry name" value="E set domains"/>
    <property type="match status" value="6"/>
</dbReference>
<organism evidence="2 3">
    <name type="scientific">Heliomicrobium gestii</name>
    <name type="common">Heliobacterium gestii</name>
    <dbReference type="NCBI Taxonomy" id="2699"/>
    <lineage>
        <taxon>Bacteria</taxon>
        <taxon>Bacillati</taxon>
        <taxon>Bacillota</taxon>
        <taxon>Clostridia</taxon>
        <taxon>Eubacteriales</taxon>
        <taxon>Heliobacteriaceae</taxon>
        <taxon>Heliomicrobium</taxon>
    </lineage>
</organism>
<dbReference type="Proteomes" id="UP000471031">
    <property type="component" value="Unassembled WGS sequence"/>
</dbReference>
<dbReference type="InterPro" id="IPR013783">
    <property type="entry name" value="Ig-like_fold"/>
</dbReference>
<dbReference type="PANTHER" id="PTHR22625:SF70">
    <property type="entry name" value="PLEXIN A, ISOFORM A"/>
    <property type="match status" value="1"/>
</dbReference>
<evidence type="ECO:0000259" key="1">
    <source>
        <dbReference type="PROSITE" id="PS50853"/>
    </source>
</evidence>
<evidence type="ECO:0000313" key="3">
    <source>
        <dbReference type="Proteomes" id="UP000471031"/>
    </source>
</evidence>
<dbReference type="SMART" id="SM00429">
    <property type="entry name" value="IPT"/>
    <property type="match status" value="6"/>
</dbReference>
<accession>A0A845LDY3</accession>
<dbReference type="Gene3D" id="2.60.40.10">
    <property type="entry name" value="Immunoglobulins"/>
    <property type="match status" value="8"/>
</dbReference>
<comment type="caution">
    <text evidence="2">The sequence shown here is derived from an EMBL/GenBank/DDBJ whole genome shotgun (WGS) entry which is preliminary data.</text>
</comment>
<gene>
    <name evidence="2" type="ORF">GTO89_08835</name>
</gene>
<dbReference type="InterPro" id="IPR031148">
    <property type="entry name" value="Plexin"/>
</dbReference>
<keyword evidence="3" id="KW-1185">Reference proteome</keyword>
<dbReference type="SUPFAM" id="SSF49265">
    <property type="entry name" value="Fibronectin type III"/>
    <property type="match status" value="1"/>
</dbReference>
<dbReference type="OrthoDB" id="1656124at2"/>
<sequence>MTQTRRKKRIGATLTLLLFLMQIFSAPGLFLPKAEAATFAIQSIDYSYGDGLTRQMIIRANQSLEGATVDIGGGQFTFPKITGTSSTVTLDLPSGLTSGQKYDLTVTKGTGDFVTVKNAIDMDTPFSITNMIGSYNIDVSNPDTRQIVGSNFKTDPDTTYIINAGDSPPKTATVIDSTKIEFPVPVTTKFGSYSAYLREENKIAKGTSELTGQATSVEINRYYQKVFGPLNFWPGGTPNLPTIHSVENLFPYAPTDGSAPQKQWGSADPDDLFDQTGQKGYLIKITGLNFKTASGTQDMEAYINGTKYPIEKYESTGTQQSIQVRLTGLNLVNQTGFTAVSIGVRNTDGFLSVEPQAFWLVKNPYQLRIEGTDSQAYIDGRGTDGNPKEIVIYDDGYKFDQDQFDGASRTVSGLPSYPQVRFGPSNTSNSSSTVTLEGKNKLRVKVPPGPAGSWELKVITRYGTSTYKYFTYLPYQSVPTLSGFVDDPDSTATPAKLAQTKRDTPFKTYLRGTDFYSSANGTPPQVFVGDQALPAGSVKYINPKTLEVTFPTWTEPGTYRIKVHNADGGETKEQDVQFTYLSLPKISKPEPSKIGSKGGNIVRLYGQDFMKGIHILINDKAGINNYAVPDTVVDNVYSIQWNSPTELFFHLPDSLPAGTLTPTDDGFITITNPDGESYTYKDGFFIRDPQRSPQIDSVVPSKSPRGGNIEVIITGKDFDEDAVVYFANTPVSGPGKVTRVSDKELHVIVPAVKEIYPFLDDNTNIGIPIPIRVMNIWDASASPPYMGFQYKNTSSTPKADTLQPSVGSVTGGTYVVILGSGFIPGTGNDGRAGSDGNTVDNTVVYFGSQEVKAHRVSANLIEVFTPPAPYGQPGTVDVRVMNPDGATTLLKSAYTYKMVDSYPRIDSVTPRYGPTTGGTEITVKVSDYRDGGKIFIGGKEATLIQVLPTSDDPDPSNGAAYKNVYVRTPAHTAGWKRVVVSNPDGGSGFTEADGYLYVAPGSTPTITSVTPNSGATTGGITVVIKGTDFRDTIRNDTSAPITFQTIEGAKTLTPGSTITVLPQVTFGGVPATSVKKLNEQTIEAVVPVNSTGTKDVTLTNWDFGTATLKNGFTYVGTNPGINSISPCGADVDDPTRPVVYIDATDLVYDGTGFIVRFGESNRPAGTGPYDVTKTRIGEDANGNAVAGTGIQVVTYDSTTRRGVYRVTVPLLSKLFNYYDANDPNNRIQIHIFNPDGQEKVWSGKFRMFNDEQGPVINSIEPASGSAIGGTPVRIKMTNLLIDWNKKEQWPYFVFGGIRVMPNNANTAINYPADPNKDLSNEPVRLITPGNSSTDQWEWEVVLPAYPWPTDAAWRDKNEFPVQVMAVNRLDCTSGVAAEPFIYTKPKGGLDLVGITPDRAPTDGNLPAVITAAINANSKGFVQEGGTPRVLFGTVEATVTNVTPKELSILIPPHEVGKVDITVINPDGSEGHLYQKFTYTTMPLIESIKPNAGPVSGGTEVVINGRGFVTGAKVTFGTAAATVLSAEDSVIRVKTPPGPAISGDTTKAVVDVTVTNPDGNSHTLTNGFTYYKDEGLPEEAPVIIAKAVSKDTIRVSWPAVNMAKAYEVEVSEGERGNYRLYENISTDHKQGDQLYSLVKGLIPKTKYWFRVRAISSLGAGPYSEEVSATTTDEGGFDGFGQSDSEIVTTPQGAKLILRKKVEKYYDLRSGAMGAAKTKAVSFTPDAQGYANPVLLDSGEWKVLIPPLAIRYNAGNMTDSQGTVQVGPAPAEQAERALLSNRFRRPISKVYEIQLIYEKDKDAFAPAYFNQALSLTLNYQAPPAGKMPSLYYYDGMSRTWTRVEAFVDPVAVSAAVNRAGYYAVFAD</sequence>
<dbReference type="SMART" id="SM00060">
    <property type="entry name" value="FN3"/>
    <property type="match status" value="1"/>
</dbReference>
<proteinExistence type="predicted"/>
<dbReference type="GO" id="GO:0017154">
    <property type="term" value="F:semaphorin receptor activity"/>
    <property type="evidence" value="ECO:0007669"/>
    <property type="project" value="InterPro"/>
</dbReference>
<dbReference type="CDD" id="cd00063">
    <property type="entry name" value="FN3"/>
    <property type="match status" value="1"/>
</dbReference>
<reference evidence="2 3" key="1">
    <citation type="submission" date="2020-01" db="EMBL/GenBank/DDBJ databases">
        <title>Whole genome sequence of Heliobacterium gestii DSM 11169.</title>
        <authorList>
            <person name="Kyndt J.A."/>
            <person name="Meyer T.E."/>
        </authorList>
    </citation>
    <scope>NUCLEOTIDE SEQUENCE [LARGE SCALE GENOMIC DNA]</scope>
    <source>
        <strain evidence="2 3">DSM 11169</strain>
    </source>
</reference>